<dbReference type="Pfam" id="PF13365">
    <property type="entry name" value="Trypsin_2"/>
    <property type="match status" value="1"/>
</dbReference>
<keyword evidence="4" id="KW-1185">Reference proteome</keyword>
<organism evidence="3 4">
    <name type="scientific">Streptomyces bangladeshensis</name>
    <dbReference type="NCBI Taxonomy" id="295352"/>
    <lineage>
        <taxon>Bacteria</taxon>
        <taxon>Bacillati</taxon>
        <taxon>Actinomycetota</taxon>
        <taxon>Actinomycetes</taxon>
        <taxon>Kitasatosporales</taxon>
        <taxon>Streptomycetaceae</taxon>
        <taxon>Streptomyces</taxon>
    </lineage>
</organism>
<comment type="caution">
    <text evidence="3">The sequence shown here is derived from an EMBL/GenBank/DDBJ whole genome shotgun (WGS) entry which is preliminary data.</text>
</comment>
<dbReference type="Proteomes" id="UP001501391">
    <property type="component" value="Unassembled WGS sequence"/>
</dbReference>
<gene>
    <name evidence="3" type="ORF">GCM10009787_62930</name>
</gene>
<dbReference type="InterPro" id="IPR049052">
    <property type="entry name" value="nSTAND1"/>
</dbReference>
<dbReference type="Pfam" id="PF00400">
    <property type="entry name" value="WD40"/>
    <property type="match status" value="1"/>
</dbReference>
<dbReference type="InterPro" id="IPR001680">
    <property type="entry name" value="WD40_rpt"/>
</dbReference>
<dbReference type="SUPFAM" id="SSF52540">
    <property type="entry name" value="P-loop containing nucleoside triphosphate hydrolases"/>
    <property type="match status" value="1"/>
</dbReference>
<dbReference type="InterPro" id="IPR009003">
    <property type="entry name" value="Peptidase_S1_PA"/>
</dbReference>
<keyword evidence="1" id="KW-0853">WD repeat</keyword>
<dbReference type="PROSITE" id="PS50082">
    <property type="entry name" value="WD_REPEATS_2"/>
    <property type="match status" value="1"/>
</dbReference>
<evidence type="ECO:0000259" key="2">
    <source>
        <dbReference type="Pfam" id="PF20703"/>
    </source>
</evidence>
<dbReference type="InterPro" id="IPR027417">
    <property type="entry name" value="P-loop_NTPase"/>
</dbReference>
<dbReference type="EMBL" id="BAAAOQ010000025">
    <property type="protein sequence ID" value="GAA2202744.1"/>
    <property type="molecule type" value="Genomic_DNA"/>
</dbReference>
<protein>
    <recommendedName>
        <fullName evidence="2">Novel STAND NTPase 1 domain-containing protein</fullName>
    </recommendedName>
</protein>
<evidence type="ECO:0000256" key="1">
    <source>
        <dbReference type="PROSITE-ProRule" id="PRU00221"/>
    </source>
</evidence>
<accession>A0ABP5NT41</accession>
<dbReference type="Gene3D" id="2.130.10.10">
    <property type="entry name" value="YVTN repeat-like/Quinoprotein amine dehydrogenase"/>
    <property type="match status" value="2"/>
</dbReference>
<sequence>MTATEAQPPGAPSGGAEFEQGLARLFDHRGELLGAGFLLGRDLVCTCAHVVADDGGTDPRRPGEPLRVDFPLVPAGARERMLATVVAWHPADDIAVLRLDHPVAGTAPLPLAAPDAPLYGRAARLYGFPESTDTGVNAHGVLRGGQGAGLIQLDAGHGSVAIEPGFSGGPVWDVEARHVVGMLATRGRAGLDGTAYLIPAPRLAARAPDAPDDPGPFKGLLRFEESDAHLFTGRAAETDALAGAVREQPLTLLTGQSGTGKSSLLHAGLLPRLRAAEAVVVVRTPQEADGPAATLGEALLTLWRAAVPEADAGSRLTVVREALAGDAVALAALREELRTAFRDRMGVLVLDQFEEYAAAAPSAARQVVTWWRELTAGTARDRGLRAVVSARHATLDVLSAVLPAAERTRAVVPLDPLGHEALGEVISARLAPIPGAGLQDGLKELLLRDAQDAQDTRGESNALPLLEFTLAELWRRRSGGRLTLAAYRELGGLSGALARHAQRALDAALADGVADEQTARRLFQRLARPDGLGRFVPDTVPVGELDEPQRALARHMARQKLLVFTLPLPGEALGESLRMAHEALLREWAWLRTCLREGEEFRAWQSQVAEQAAAWDAEGRRPFVPVPGKLLTAADRWIPERNRDITALQRAYLTAGRRHARRGAYVLRGFAAAVTVLTLIAGWLAWDAGRSRDLIAKQLRTAASEQLADLAQERSATDFGLSVQMAMGAWATARTDKAHAQLFRQYLRMRDVERVHAGLWPGSVERVTAASRRDVLAVTTEPDRGRRTVTVVVDAGTDHPRVHRLRGVPAQDSRDTISDDGRWYALASADGSVRLWEVGKDPGPRLLTGARPESDDVYSPSLDFSDDSSRLLRLHSYGNRRDGGGVDQRGALDVWNVPAADPVPGAGRVTAGRVVDGAAFAGGSDQVTLQWVRGPSSGRYLSSAGVFSLSTGRERRRLVTDVNASSAFMARGKVLSVHGARLGSATRLVRVDGGAAARETSSRFSGTDATSYYRTYFRRAESSGDGTEYGVVSAVGTLADDTWTAVVPTNDTSSENVKMALWPRASTGRPLAVAAVGDGLVRLRLGRDVAPLPFDASVSQSLALDPHHDRFATVEEGRLYLSGPGAATRSVALPKDTDGPQWAPLWVSSEERDRVAVGDANSLRLALYAADDLASRLDVDLAGHLRGTAGESAIESMTQLDNGELAVLLTSHDVLRVDPVTGAVVSVPVRVAPPGSTPRPAMTPTGQLVARPGHPGQALIVTSSGHRDGRLMIWDLVKGRRVANWSSPTGVAWSLDRTPTVLFSPDGRLVAVGHSDRKLRFWDAATGRRTGGVVPYPPTTTPLALVGDHTLVSLTLDRGLRLHRVSDGGALGEGPASVSADPFAATASGTRVRLTAGGQLQSLDVDSDAWWRDLCRAADRPYTKAERGRLPAGARTGRPCAA</sequence>
<feature type="repeat" description="WD" evidence="1">
    <location>
        <begin position="1300"/>
        <end position="1332"/>
    </location>
</feature>
<dbReference type="InterPro" id="IPR011047">
    <property type="entry name" value="Quinoprotein_ADH-like_sf"/>
</dbReference>
<dbReference type="Gene3D" id="2.40.10.120">
    <property type="match status" value="1"/>
</dbReference>
<dbReference type="SUPFAM" id="SSF50494">
    <property type="entry name" value="Trypsin-like serine proteases"/>
    <property type="match status" value="1"/>
</dbReference>
<name>A0ABP5NT41_9ACTN</name>
<evidence type="ECO:0000313" key="4">
    <source>
        <dbReference type="Proteomes" id="UP001501391"/>
    </source>
</evidence>
<dbReference type="RefSeq" id="WP_346163996.1">
    <property type="nucleotide sequence ID" value="NZ_BAAAOQ010000025.1"/>
</dbReference>
<dbReference type="SMART" id="SM00320">
    <property type="entry name" value="WD40"/>
    <property type="match status" value="2"/>
</dbReference>
<dbReference type="Pfam" id="PF20703">
    <property type="entry name" value="nSTAND1"/>
    <property type="match status" value="1"/>
</dbReference>
<dbReference type="PANTHER" id="PTHR19879:SF9">
    <property type="entry name" value="TRANSCRIPTION INITIATION FACTOR TFIID SUBUNIT 5"/>
    <property type="match status" value="1"/>
</dbReference>
<reference evidence="4" key="1">
    <citation type="journal article" date="2019" name="Int. J. Syst. Evol. Microbiol.">
        <title>The Global Catalogue of Microorganisms (GCM) 10K type strain sequencing project: providing services to taxonomists for standard genome sequencing and annotation.</title>
        <authorList>
            <consortium name="The Broad Institute Genomics Platform"/>
            <consortium name="The Broad Institute Genome Sequencing Center for Infectious Disease"/>
            <person name="Wu L."/>
            <person name="Ma J."/>
        </authorList>
    </citation>
    <scope>NUCLEOTIDE SEQUENCE [LARGE SCALE GENOMIC DNA]</scope>
    <source>
        <strain evidence="4">JCM 14924</strain>
    </source>
</reference>
<proteinExistence type="predicted"/>
<dbReference type="SUPFAM" id="SSF50998">
    <property type="entry name" value="Quinoprotein alcohol dehydrogenase-like"/>
    <property type="match status" value="1"/>
</dbReference>
<feature type="domain" description="Novel STAND NTPase 1" evidence="2">
    <location>
        <begin position="216"/>
        <end position="621"/>
    </location>
</feature>
<dbReference type="InterPro" id="IPR015943">
    <property type="entry name" value="WD40/YVTN_repeat-like_dom_sf"/>
</dbReference>
<evidence type="ECO:0000313" key="3">
    <source>
        <dbReference type="EMBL" id="GAA2202744.1"/>
    </source>
</evidence>
<dbReference type="PANTHER" id="PTHR19879">
    <property type="entry name" value="TRANSCRIPTION INITIATION FACTOR TFIID"/>
    <property type="match status" value="1"/>
</dbReference>